<dbReference type="RefSeq" id="YP_009378352.1">
    <property type="nucleotide sequence ID" value="NC_034906.1"/>
</dbReference>
<proteinExistence type="inferred from homology"/>
<evidence type="ECO:0000256" key="4">
    <source>
        <dbReference type="ARBA" id="ARBA00021008"/>
    </source>
</evidence>
<feature type="transmembrane region" description="Helical" evidence="17">
    <location>
        <begin position="155"/>
        <end position="180"/>
    </location>
</feature>
<feature type="transmembrane region" description="Helical" evidence="17">
    <location>
        <begin position="257"/>
        <end position="280"/>
    </location>
</feature>
<keyword evidence="15 17" id="KW-0472">Membrane</keyword>
<name>A0A1W5WVE6_9BIVA</name>
<gene>
    <name evidence="19" type="primary">ND2</name>
</gene>
<keyword evidence="9 17" id="KW-1278">Translocase</keyword>
<dbReference type="CTD" id="4536"/>
<evidence type="ECO:0000256" key="15">
    <source>
        <dbReference type="ARBA" id="ARBA00023136"/>
    </source>
</evidence>
<evidence type="ECO:0000256" key="9">
    <source>
        <dbReference type="ARBA" id="ARBA00022967"/>
    </source>
</evidence>
<accession>A0A1W5WVE6</accession>
<keyword evidence="6 17" id="KW-0679">Respiratory chain</keyword>
<comment type="similarity">
    <text evidence="2 17">Belongs to the complex I subunit 2 family.</text>
</comment>
<evidence type="ECO:0000256" key="2">
    <source>
        <dbReference type="ARBA" id="ARBA00007012"/>
    </source>
</evidence>
<feature type="transmembrane region" description="Helical" evidence="17">
    <location>
        <begin position="7"/>
        <end position="23"/>
    </location>
</feature>
<evidence type="ECO:0000256" key="10">
    <source>
        <dbReference type="ARBA" id="ARBA00022982"/>
    </source>
</evidence>
<dbReference type="Pfam" id="PF00361">
    <property type="entry name" value="Proton_antipo_M"/>
    <property type="match status" value="1"/>
</dbReference>
<comment type="function">
    <text evidence="17">Core subunit of the mitochondrial membrane respiratory chain NADH dehydrogenase (Complex I) which catalyzes electron transfer from NADH through the respiratory chain, using ubiquinone as an electron acceptor. Essential for the catalytic activity and assembly of complex I.</text>
</comment>
<dbReference type="PANTHER" id="PTHR46552:SF1">
    <property type="entry name" value="NADH-UBIQUINONE OXIDOREDUCTASE CHAIN 2"/>
    <property type="match status" value="1"/>
</dbReference>
<feature type="domain" description="NADH:quinone oxidoreductase/Mrp antiporter transmembrane" evidence="18">
    <location>
        <begin position="25"/>
        <end position="302"/>
    </location>
</feature>
<keyword evidence="13 17" id="KW-0830">Ubiquinone</keyword>
<keyword evidence="8 17" id="KW-0999">Mitochondrion inner membrane</keyword>
<sequence length="362" mass="40837">MNIYVPYNFIFLLLMTLGTIFSVSSSHWIGVWAGLEINLLGFIPMLVYGSTTLEIESSVKYFIIQSMGSGLLLLSSMLTSNTTLSWSNFGLSSSNSIMSSHYFMDKMPLFSILLLISLLIKMGLSPFHFWLPSVMSGISWISALILVSWQKIAPLILILMVMGQNSFILLMCCAISSLIGGLGGMNQTQIRALLAYSSINHLGWMVAGGMFNYTSMIIYFIIYFTISVFLFYFLWLKEKSQFRQLSYSSFSNLNEKMLFSVLILSLGGLPPLIGFAGKWLIITELFLVEPTILIFLILGSLISLFYYLMLFFTFFFSSSTKSSNFLNPNSLLIYKNSMFFTLSIMVNITGAMFILWLPSMLL</sequence>
<comment type="subcellular location">
    <subcellularLocation>
        <location evidence="1 17">Mitochondrion inner membrane</location>
        <topology evidence="1 17">Multi-pass membrane protein</topology>
    </subcellularLocation>
</comment>
<dbReference type="PRINTS" id="PR01436">
    <property type="entry name" value="NADHDHGNASE2"/>
</dbReference>
<feature type="transmembrane region" description="Helical" evidence="17">
    <location>
        <begin position="29"/>
        <end position="49"/>
    </location>
</feature>
<comment type="catalytic activity">
    <reaction evidence="16 17">
        <text>a ubiquinone + NADH + 5 H(+)(in) = a ubiquinol + NAD(+) + 4 H(+)(out)</text>
        <dbReference type="Rhea" id="RHEA:29091"/>
        <dbReference type="Rhea" id="RHEA-COMP:9565"/>
        <dbReference type="Rhea" id="RHEA-COMP:9566"/>
        <dbReference type="ChEBI" id="CHEBI:15378"/>
        <dbReference type="ChEBI" id="CHEBI:16389"/>
        <dbReference type="ChEBI" id="CHEBI:17976"/>
        <dbReference type="ChEBI" id="CHEBI:57540"/>
        <dbReference type="ChEBI" id="CHEBI:57945"/>
        <dbReference type="EC" id="7.1.1.2"/>
    </reaction>
</comment>
<protein>
    <recommendedName>
        <fullName evidence="4 17">NADH-ubiquinone oxidoreductase chain 2</fullName>
        <ecNumber evidence="3 17">7.1.1.2</ecNumber>
    </recommendedName>
</protein>
<feature type="transmembrane region" description="Helical" evidence="17">
    <location>
        <begin position="292"/>
        <end position="316"/>
    </location>
</feature>
<evidence type="ECO:0000256" key="8">
    <source>
        <dbReference type="ARBA" id="ARBA00022792"/>
    </source>
</evidence>
<evidence type="ECO:0000256" key="17">
    <source>
        <dbReference type="RuleBase" id="RU003403"/>
    </source>
</evidence>
<keyword evidence="11 17" id="KW-1133">Transmembrane helix</keyword>
<geneLocation type="mitochondrion" evidence="19"/>
<dbReference type="InterPro" id="IPR003917">
    <property type="entry name" value="NADH_UbQ_OxRdtase_chain2"/>
</dbReference>
<feature type="transmembrane region" description="Helical" evidence="17">
    <location>
        <begin position="100"/>
        <end position="120"/>
    </location>
</feature>
<feature type="transmembrane region" description="Helical" evidence="17">
    <location>
        <begin position="127"/>
        <end position="149"/>
    </location>
</feature>
<evidence type="ECO:0000256" key="14">
    <source>
        <dbReference type="ARBA" id="ARBA00023128"/>
    </source>
</evidence>
<dbReference type="GO" id="GO:0005743">
    <property type="term" value="C:mitochondrial inner membrane"/>
    <property type="evidence" value="ECO:0007669"/>
    <property type="project" value="UniProtKB-SubCell"/>
</dbReference>
<evidence type="ECO:0000256" key="16">
    <source>
        <dbReference type="ARBA" id="ARBA00049551"/>
    </source>
</evidence>
<dbReference type="GO" id="GO:0006120">
    <property type="term" value="P:mitochondrial electron transport, NADH to ubiquinone"/>
    <property type="evidence" value="ECO:0007669"/>
    <property type="project" value="InterPro"/>
</dbReference>
<evidence type="ECO:0000256" key="7">
    <source>
        <dbReference type="ARBA" id="ARBA00022692"/>
    </source>
</evidence>
<dbReference type="GO" id="GO:0008137">
    <property type="term" value="F:NADH dehydrogenase (ubiquinone) activity"/>
    <property type="evidence" value="ECO:0007669"/>
    <property type="project" value="UniProtKB-EC"/>
</dbReference>
<evidence type="ECO:0000256" key="12">
    <source>
        <dbReference type="ARBA" id="ARBA00023027"/>
    </source>
</evidence>
<evidence type="ECO:0000259" key="18">
    <source>
        <dbReference type="Pfam" id="PF00361"/>
    </source>
</evidence>
<reference evidence="19" key="1">
    <citation type="submission" date="2016-11" db="EMBL/GenBank/DDBJ databases">
        <title>Mixed transmission modes and dynamic genome evolution in an obligate animal-bacterial symbiosis.</title>
        <authorList>
            <person name="Russell S.L."/>
            <person name="Corbett-Detig R.B."/>
            <person name="Cavanaugh C.M."/>
        </authorList>
    </citation>
    <scope>NUCLEOTIDE SEQUENCE</scope>
    <source>
        <tissue evidence="19">Gill</tissue>
    </source>
</reference>
<dbReference type="InterPro" id="IPR001750">
    <property type="entry name" value="ND/Mrp_TM"/>
</dbReference>
<evidence type="ECO:0000256" key="1">
    <source>
        <dbReference type="ARBA" id="ARBA00004448"/>
    </source>
</evidence>
<evidence type="ECO:0000313" key="19">
    <source>
        <dbReference type="EMBL" id="ARH10784.1"/>
    </source>
</evidence>
<evidence type="ECO:0000256" key="6">
    <source>
        <dbReference type="ARBA" id="ARBA00022660"/>
    </source>
</evidence>
<feature type="transmembrane region" description="Helical" evidence="17">
    <location>
        <begin position="217"/>
        <end position="236"/>
    </location>
</feature>
<evidence type="ECO:0000256" key="5">
    <source>
        <dbReference type="ARBA" id="ARBA00022448"/>
    </source>
</evidence>
<evidence type="ECO:0000256" key="3">
    <source>
        <dbReference type="ARBA" id="ARBA00012944"/>
    </source>
</evidence>
<keyword evidence="5" id="KW-0813">Transport</keyword>
<dbReference type="EMBL" id="KY244081">
    <property type="protein sequence ID" value="ARH10784.1"/>
    <property type="molecule type" value="Genomic_DNA"/>
</dbReference>
<feature type="transmembrane region" description="Helical" evidence="17">
    <location>
        <begin position="337"/>
        <end position="357"/>
    </location>
</feature>
<dbReference type="GeneID" id="32956167"/>
<keyword evidence="14 17" id="KW-0496">Mitochondrion</keyword>
<evidence type="ECO:0000256" key="11">
    <source>
        <dbReference type="ARBA" id="ARBA00022989"/>
    </source>
</evidence>
<keyword evidence="10 17" id="KW-0249">Electron transport</keyword>
<organism evidence="19">
    <name type="scientific">Solemya velesiana</name>
    <dbReference type="NCBI Taxonomy" id="395966"/>
    <lineage>
        <taxon>Eukaryota</taxon>
        <taxon>Metazoa</taxon>
        <taxon>Spiralia</taxon>
        <taxon>Lophotrochozoa</taxon>
        <taxon>Mollusca</taxon>
        <taxon>Bivalvia</taxon>
        <taxon>Protobranchia</taxon>
        <taxon>Solemyida</taxon>
        <taxon>Solemyoidea</taxon>
        <taxon>Solemyidae</taxon>
        <taxon>Solemya</taxon>
    </lineage>
</organism>
<keyword evidence="12 17" id="KW-0520">NAD</keyword>
<evidence type="ECO:0000256" key="13">
    <source>
        <dbReference type="ARBA" id="ARBA00023075"/>
    </source>
</evidence>
<dbReference type="PANTHER" id="PTHR46552">
    <property type="entry name" value="NADH-UBIQUINONE OXIDOREDUCTASE CHAIN 2"/>
    <property type="match status" value="1"/>
</dbReference>
<dbReference type="InterPro" id="IPR050175">
    <property type="entry name" value="Complex_I_Subunit_2"/>
</dbReference>
<dbReference type="AlphaFoldDB" id="A0A1W5WVE6"/>
<dbReference type="EC" id="7.1.1.2" evidence="3 17"/>
<keyword evidence="7 17" id="KW-0812">Transmembrane</keyword>